<dbReference type="GO" id="GO:0005975">
    <property type="term" value="P:carbohydrate metabolic process"/>
    <property type="evidence" value="ECO:0007669"/>
    <property type="project" value="InterPro"/>
</dbReference>
<reference evidence="1 2" key="1">
    <citation type="submission" date="2015-10" db="EMBL/GenBank/DDBJ databases">
        <title>Genome analyses suggest a sexual origin of heterokaryosis in a supposedly ancient asexual fungus.</title>
        <authorList>
            <person name="Ropars J."/>
            <person name="Sedzielewska K."/>
            <person name="Noel J."/>
            <person name="Charron P."/>
            <person name="Farinelli L."/>
            <person name="Marton T."/>
            <person name="Kruger M."/>
            <person name="Pelin A."/>
            <person name="Brachmann A."/>
            <person name="Corradi N."/>
        </authorList>
    </citation>
    <scope>NUCLEOTIDE SEQUENCE [LARGE SCALE GENOMIC DNA]</scope>
    <source>
        <strain evidence="1 2">A4</strain>
    </source>
</reference>
<dbReference type="AlphaFoldDB" id="A0A2I1HCT7"/>
<dbReference type="PANTHER" id="PTHR31047:SF0">
    <property type="entry name" value="MEIOTICALLY UP-REGULATED GENE 157 PROTEIN"/>
    <property type="match status" value="1"/>
</dbReference>
<dbReference type="InterPro" id="IPR008313">
    <property type="entry name" value="GH125"/>
</dbReference>
<evidence type="ECO:0000313" key="1">
    <source>
        <dbReference type="EMBL" id="PKY56711.1"/>
    </source>
</evidence>
<dbReference type="PANTHER" id="PTHR31047">
    <property type="entry name" value="MEIOTICALLY UP-REGULATED GENE 157 PROTEIN"/>
    <property type="match status" value="1"/>
</dbReference>
<dbReference type="GO" id="GO:0003824">
    <property type="term" value="F:catalytic activity"/>
    <property type="evidence" value="ECO:0007669"/>
    <property type="project" value="UniProtKB-ARBA"/>
</dbReference>
<evidence type="ECO:0000313" key="2">
    <source>
        <dbReference type="Proteomes" id="UP000234323"/>
    </source>
</evidence>
<dbReference type="VEuPathDB" id="FungiDB:RhiirFUN_012200"/>
<protein>
    <submittedName>
        <fullName evidence="1">Uncharacterized protein</fullName>
    </submittedName>
</protein>
<dbReference type="EMBL" id="LLXI01002276">
    <property type="protein sequence ID" value="PKY56711.1"/>
    <property type="molecule type" value="Genomic_DNA"/>
</dbReference>
<sequence>MFLFKSSANNEETTTKTECKSKFPFVRPKESERKFVSPVIEKVIKDITSNMKDKDLARLFENCWPNTLDTTVAWFNVGEDFPRTFIVTKLTSHAEPWRYFDSCNKDLKLKYDTLMSIVSVFSIL</sequence>
<keyword evidence="2" id="KW-1185">Reference proteome</keyword>
<dbReference type="Gene3D" id="1.50.10.10">
    <property type="match status" value="1"/>
</dbReference>
<dbReference type="InterPro" id="IPR012341">
    <property type="entry name" value="6hp_glycosidase-like_sf"/>
</dbReference>
<gene>
    <name evidence="1" type="ORF">RhiirA4_507954</name>
</gene>
<proteinExistence type="predicted"/>
<accession>A0A2I1HCT7</accession>
<organism evidence="1 2">
    <name type="scientific">Rhizophagus irregularis</name>
    <dbReference type="NCBI Taxonomy" id="588596"/>
    <lineage>
        <taxon>Eukaryota</taxon>
        <taxon>Fungi</taxon>
        <taxon>Fungi incertae sedis</taxon>
        <taxon>Mucoromycota</taxon>
        <taxon>Glomeromycotina</taxon>
        <taxon>Glomeromycetes</taxon>
        <taxon>Glomerales</taxon>
        <taxon>Glomeraceae</taxon>
        <taxon>Rhizophagus</taxon>
    </lineage>
</organism>
<dbReference type="SUPFAM" id="SSF48208">
    <property type="entry name" value="Six-hairpin glycosidases"/>
    <property type="match status" value="1"/>
</dbReference>
<dbReference type="VEuPathDB" id="FungiDB:FUN_015014"/>
<dbReference type="Pfam" id="PF06824">
    <property type="entry name" value="Glyco_hydro_125"/>
    <property type="match status" value="1"/>
</dbReference>
<dbReference type="Proteomes" id="UP000234323">
    <property type="component" value="Unassembled WGS sequence"/>
</dbReference>
<name>A0A2I1HCT7_9GLOM</name>
<comment type="caution">
    <text evidence="1">The sequence shown here is derived from an EMBL/GenBank/DDBJ whole genome shotgun (WGS) entry which is preliminary data.</text>
</comment>
<dbReference type="InterPro" id="IPR008928">
    <property type="entry name" value="6-hairpin_glycosidase_sf"/>
</dbReference>
<dbReference type="VEuPathDB" id="FungiDB:RhiirA1_524391"/>